<dbReference type="CDD" id="cd06259">
    <property type="entry name" value="YdcF-like"/>
    <property type="match status" value="1"/>
</dbReference>
<dbReference type="InterPro" id="IPR014729">
    <property type="entry name" value="Rossmann-like_a/b/a_fold"/>
</dbReference>
<comment type="caution">
    <text evidence="3">The sequence shown here is derived from an EMBL/GenBank/DDBJ whole genome shotgun (WGS) entry which is preliminary data.</text>
</comment>
<dbReference type="InterPro" id="IPR051599">
    <property type="entry name" value="Cell_Envelope_Assoc"/>
</dbReference>
<dbReference type="GO" id="GO:0000270">
    <property type="term" value="P:peptidoglycan metabolic process"/>
    <property type="evidence" value="ECO:0007669"/>
    <property type="project" value="TreeGrafter"/>
</dbReference>
<keyword evidence="1" id="KW-0472">Membrane</keyword>
<reference evidence="3 4" key="1">
    <citation type="submission" date="2019-08" db="EMBL/GenBank/DDBJ databases">
        <authorList>
            <person name="Shi S."/>
        </authorList>
    </citation>
    <scope>NUCLEOTIDE SEQUENCE [LARGE SCALE GENOMIC DNA]</scope>
    <source>
        <strain evidence="3 4">GY10130</strain>
    </source>
</reference>
<dbReference type="Proteomes" id="UP000321926">
    <property type="component" value="Unassembled WGS sequence"/>
</dbReference>
<dbReference type="PANTHER" id="PTHR30336:SF4">
    <property type="entry name" value="ENVELOPE BIOGENESIS FACTOR ELYC"/>
    <property type="match status" value="1"/>
</dbReference>
<keyword evidence="1" id="KW-0812">Transmembrane</keyword>
<dbReference type="GO" id="GO:0005886">
    <property type="term" value="C:plasma membrane"/>
    <property type="evidence" value="ECO:0007669"/>
    <property type="project" value="TreeGrafter"/>
</dbReference>
<protein>
    <submittedName>
        <fullName evidence="3">YdcF family protein</fullName>
    </submittedName>
</protein>
<dbReference type="PANTHER" id="PTHR30336">
    <property type="entry name" value="INNER MEMBRANE PROTEIN, PROBABLE PERMEASE"/>
    <property type="match status" value="1"/>
</dbReference>
<dbReference type="OrthoDB" id="9782395at2"/>
<evidence type="ECO:0000313" key="4">
    <source>
        <dbReference type="Proteomes" id="UP000321926"/>
    </source>
</evidence>
<accession>A0A5C8KAF5</accession>
<evidence type="ECO:0000259" key="2">
    <source>
        <dbReference type="Pfam" id="PF02698"/>
    </source>
</evidence>
<keyword evidence="4" id="KW-1185">Reference proteome</keyword>
<name>A0A5C8KAF5_9BACT</name>
<feature type="domain" description="DUF218" evidence="2">
    <location>
        <begin position="76"/>
        <end position="245"/>
    </location>
</feature>
<dbReference type="InterPro" id="IPR003848">
    <property type="entry name" value="DUF218"/>
</dbReference>
<sequence length="255" mass="28566">MFFILSKVLHYFLMPFIWVLVLLLLAFFLKSLRWRKHCLTGAISILLLFSNPFLANEAWRTWEVKATPVSEVAHYDAAIILGGISSGSSSVPDRVHTRKGADRVLHPLQLYKLGKVNKFILSGGGATLLGKNPASEAEHLRELLLIAGVPTDSILLETESRNTRENATLTAALLQEHPELQKLLLVTSAYHMRRSSGCFAKAGLSTTSYSADFYADDRRFTPDELLIPSIHAFTNWHLLLHEVTGYLIYKLLGYS</sequence>
<keyword evidence="1" id="KW-1133">Transmembrane helix</keyword>
<dbReference type="Gene3D" id="3.40.50.620">
    <property type="entry name" value="HUPs"/>
    <property type="match status" value="1"/>
</dbReference>
<dbReference type="GO" id="GO:0043164">
    <property type="term" value="P:Gram-negative-bacterium-type cell wall biogenesis"/>
    <property type="evidence" value="ECO:0007669"/>
    <property type="project" value="TreeGrafter"/>
</dbReference>
<evidence type="ECO:0000256" key="1">
    <source>
        <dbReference type="SAM" id="Phobius"/>
    </source>
</evidence>
<dbReference type="Pfam" id="PF02698">
    <property type="entry name" value="DUF218"/>
    <property type="match status" value="1"/>
</dbReference>
<dbReference type="EMBL" id="VRTY01000007">
    <property type="protein sequence ID" value="TXK51890.1"/>
    <property type="molecule type" value="Genomic_DNA"/>
</dbReference>
<feature type="transmembrane region" description="Helical" evidence="1">
    <location>
        <begin position="12"/>
        <end position="29"/>
    </location>
</feature>
<gene>
    <name evidence="3" type="ORF">FVR03_02850</name>
</gene>
<organism evidence="3 4">
    <name type="scientific">Pontibacter qinzhouensis</name>
    <dbReference type="NCBI Taxonomy" id="2603253"/>
    <lineage>
        <taxon>Bacteria</taxon>
        <taxon>Pseudomonadati</taxon>
        <taxon>Bacteroidota</taxon>
        <taxon>Cytophagia</taxon>
        <taxon>Cytophagales</taxon>
        <taxon>Hymenobacteraceae</taxon>
        <taxon>Pontibacter</taxon>
    </lineage>
</organism>
<evidence type="ECO:0000313" key="3">
    <source>
        <dbReference type="EMBL" id="TXK51890.1"/>
    </source>
</evidence>
<dbReference type="AlphaFoldDB" id="A0A5C8KAF5"/>
<proteinExistence type="predicted"/>